<dbReference type="GO" id="GO:0005509">
    <property type="term" value="F:calcium ion binding"/>
    <property type="evidence" value="ECO:0007669"/>
    <property type="project" value="TreeGrafter"/>
</dbReference>
<dbReference type="GO" id="GO:0031045">
    <property type="term" value="C:dense core granule"/>
    <property type="evidence" value="ECO:0007669"/>
    <property type="project" value="TreeGrafter"/>
</dbReference>
<feature type="compositionally biased region" description="Low complexity" evidence="1">
    <location>
        <begin position="1"/>
        <end position="15"/>
    </location>
</feature>
<proteinExistence type="predicted"/>
<dbReference type="GO" id="GO:0048791">
    <property type="term" value="P:calcium ion-regulated exocytosis of neurotransmitter"/>
    <property type="evidence" value="ECO:0007669"/>
    <property type="project" value="TreeGrafter"/>
</dbReference>
<feature type="non-terminal residue" evidence="3">
    <location>
        <position position="1"/>
    </location>
</feature>
<keyword evidence="4" id="KW-1185">Reference proteome</keyword>
<sequence length="898" mass="98335">LQHTLRTTGYTTVTGMWGGTASERKDGGPSSAGMKVGSASREDDSHLFLGGGRHAMLGHHYKHNFYRMDGFGGMGMGGKEIHGMDLNGASGPRPTVLWKGDTARKRRFEAFCSPIVPHVPIRQRLAYRRCTSVDANEDMLHGSMSSFGAVPRRRKMSLLQSLRQQNKALADSGLDMARQRTDSESSPPTRGSPPLSPSKGGPLSSLKSKTKALFGGRKDSRGQLDSRRTAHSITTPTEFSQSCDPINGRSRKSPSTTNDSGRGSQGHLDERLQIDERGELILESMRGGHRVEHAVVHANPKRSCVERNGYHPQLIRTSSCPSLCSPALPSPPLYAPAPQPVYYANHRKSGGSCSSRSGCGKGCPLVVPESDDEIVFADRDDVSDYEARLAALRLGAQNHMYAPHRLSNAVFDNIRRVSNVNEVDEDAVSIQSRVFIPSESRPEDRASTAHSVRHSRAEIECISRGSMALTEDLADFDDSLSLMLLDHYLPLSRSSLSLQVASGCLTTSTSSSSSLDLAATSESWPTQTCTTAANSDTASATTAASAAQTDLSLIECPGGLAEYLQQLQLQHGEEGMNFIAKHFFEYQSFVNLPHKAVQLHKTPPSQAGTDPSIGWAPKNMNKAGKNQPAPAARANRIHHDPRPHGTKHGRAGKHEHREWGERHGELKDEKVVPHKDAWTKFLTNEDTGTRTIFECDFEDRVLQTNEETLPERLIRKASPTDDLEFQMAYNANKHSTSPSSSETELLMILTYAPMVQFVTATVKKARGLPFNNSPFARIMLFEGRRLLEQKQTTINPSACRPNVESSPKPSTSSDSSSSSGSSDAAFSESFLFHVSPECLDRAHIVIEMFDHLPSGQTISTGHCVLGRLSPGTGHAHWLQMLRKPQLPVCMWHRVTSRS</sequence>
<feature type="compositionally biased region" description="Low complexity" evidence="1">
    <location>
        <begin position="197"/>
        <end position="207"/>
    </location>
</feature>
<feature type="compositionally biased region" description="Basic and acidic residues" evidence="1">
    <location>
        <begin position="216"/>
        <end position="228"/>
    </location>
</feature>
<dbReference type="SUPFAM" id="SSF49562">
    <property type="entry name" value="C2 domain (Calcium/lipid-binding domain, CaLB)"/>
    <property type="match status" value="1"/>
</dbReference>
<evidence type="ECO:0000259" key="2">
    <source>
        <dbReference type="SMART" id="SM00239"/>
    </source>
</evidence>
<dbReference type="PANTHER" id="PTHR10024:SF368">
    <property type="entry name" value="C2 DOMAIN-CONTAINING PROTEIN"/>
    <property type="match status" value="1"/>
</dbReference>
<dbReference type="GO" id="GO:0005886">
    <property type="term" value="C:plasma membrane"/>
    <property type="evidence" value="ECO:0007669"/>
    <property type="project" value="TreeGrafter"/>
</dbReference>
<feature type="region of interest" description="Disordered" evidence="1">
    <location>
        <begin position="791"/>
        <end position="820"/>
    </location>
</feature>
<evidence type="ECO:0000313" key="4">
    <source>
        <dbReference type="Proteomes" id="UP001328107"/>
    </source>
</evidence>
<feature type="region of interest" description="Disordered" evidence="1">
    <location>
        <begin position="622"/>
        <end position="661"/>
    </location>
</feature>
<feature type="compositionally biased region" description="Basic residues" evidence="1">
    <location>
        <begin position="644"/>
        <end position="654"/>
    </location>
</feature>
<feature type="compositionally biased region" description="Polar residues" evidence="1">
    <location>
        <begin position="231"/>
        <end position="244"/>
    </location>
</feature>
<dbReference type="InterPro" id="IPR000008">
    <property type="entry name" value="C2_dom"/>
</dbReference>
<dbReference type="GO" id="GO:0005544">
    <property type="term" value="F:calcium-dependent phospholipid binding"/>
    <property type="evidence" value="ECO:0007669"/>
    <property type="project" value="TreeGrafter"/>
</dbReference>
<feature type="domain" description="C2" evidence="2">
    <location>
        <begin position="757"/>
        <end position="877"/>
    </location>
</feature>
<dbReference type="GO" id="GO:0030424">
    <property type="term" value="C:axon"/>
    <property type="evidence" value="ECO:0007669"/>
    <property type="project" value="TreeGrafter"/>
</dbReference>
<dbReference type="GO" id="GO:0030672">
    <property type="term" value="C:synaptic vesicle membrane"/>
    <property type="evidence" value="ECO:0007669"/>
    <property type="project" value="TreeGrafter"/>
</dbReference>
<dbReference type="EMBL" id="BTRK01000002">
    <property type="protein sequence ID" value="GMR38884.1"/>
    <property type="molecule type" value="Genomic_DNA"/>
</dbReference>
<dbReference type="InterPro" id="IPR035892">
    <property type="entry name" value="C2_domain_sf"/>
</dbReference>
<feature type="compositionally biased region" description="Polar residues" evidence="1">
    <location>
        <begin position="253"/>
        <end position="262"/>
    </location>
</feature>
<dbReference type="Gene3D" id="2.60.40.150">
    <property type="entry name" value="C2 domain"/>
    <property type="match status" value="1"/>
</dbReference>
<protein>
    <recommendedName>
        <fullName evidence="2">C2 domain-containing protein</fullName>
    </recommendedName>
</protein>
<feature type="region of interest" description="Disordered" evidence="1">
    <location>
        <begin position="170"/>
        <end position="273"/>
    </location>
</feature>
<dbReference type="GO" id="GO:0048488">
    <property type="term" value="P:synaptic vesicle endocytosis"/>
    <property type="evidence" value="ECO:0007669"/>
    <property type="project" value="TreeGrafter"/>
</dbReference>
<name>A0AAN5CDN2_9BILA</name>
<gene>
    <name evidence="3" type="ORF">PMAYCL1PPCAC_09079</name>
</gene>
<dbReference type="PANTHER" id="PTHR10024">
    <property type="entry name" value="SYNAPTOTAGMIN"/>
    <property type="match status" value="1"/>
</dbReference>
<comment type="caution">
    <text evidence="3">The sequence shown here is derived from an EMBL/GenBank/DDBJ whole genome shotgun (WGS) entry which is preliminary data.</text>
</comment>
<dbReference type="GO" id="GO:0001786">
    <property type="term" value="F:phosphatidylserine binding"/>
    <property type="evidence" value="ECO:0007669"/>
    <property type="project" value="TreeGrafter"/>
</dbReference>
<accession>A0AAN5CDN2</accession>
<evidence type="ECO:0000256" key="1">
    <source>
        <dbReference type="SAM" id="MobiDB-lite"/>
    </source>
</evidence>
<dbReference type="GO" id="GO:0000149">
    <property type="term" value="F:SNARE binding"/>
    <property type="evidence" value="ECO:0007669"/>
    <property type="project" value="TreeGrafter"/>
</dbReference>
<feature type="compositionally biased region" description="Low complexity" evidence="1">
    <location>
        <begin position="804"/>
        <end position="820"/>
    </location>
</feature>
<organism evidence="3 4">
    <name type="scientific">Pristionchus mayeri</name>
    <dbReference type="NCBI Taxonomy" id="1317129"/>
    <lineage>
        <taxon>Eukaryota</taxon>
        <taxon>Metazoa</taxon>
        <taxon>Ecdysozoa</taxon>
        <taxon>Nematoda</taxon>
        <taxon>Chromadorea</taxon>
        <taxon>Rhabditida</taxon>
        <taxon>Rhabditina</taxon>
        <taxon>Diplogasteromorpha</taxon>
        <taxon>Diplogasteroidea</taxon>
        <taxon>Neodiplogasteridae</taxon>
        <taxon>Pristionchus</taxon>
    </lineage>
</organism>
<reference evidence="4" key="1">
    <citation type="submission" date="2022-10" db="EMBL/GenBank/DDBJ databases">
        <title>Genome assembly of Pristionchus species.</title>
        <authorList>
            <person name="Yoshida K."/>
            <person name="Sommer R.J."/>
        </authorList>
    </citation>
    <scope>NUCLEOTIDE SEQUENCE [LARGE SCALE GENOMIC DNA]</scope>
    <source>
        <strain evidence="4">RS5460</strain>
    </source>
</reference>
<evidence type="ECO:0000313" key="3">
    <source>
        <dbReference type="EMBL" id="GMR38884.1"/>
    </source>
</evidence>
<dbReference type="AlphaFoldDB" id="A0AAN5CDN2"/>
<dbReference type="SMART" id="SM00239">
    <property type="entry name" value="C2"/>
    <property type="match status" value="1"/>
</dbReference>
<dbReference type="GO" id="GO:0030276">
    <property type="term" value="F:clathrin binding"/>
    <property type="evidence" value="ECO:0007669"/>
    <property type="project" value="TreeGrafter"/>
</dbReference>
<feature type="region of interest" description="Disordered" evidence="1">
    <location>
        <begin position="1"/>
        <end position="39"/>
    </location>
</feature>
<dbReference type="Proteomes" id="UP001328107">
    <property type="component" value="Unassembled WGS sequence"/>
</dbReference>